<feature type="compositionally biased region" description="Polar residues" evidence="1">
    <location>
        <begin position="191"/>
        <end position="203"/>
    </location>
</feature>
<dbReference type="OrthoDB" id="105800at2"/>
<proteinExistence type="predicted"/>
<dbReference type="Proteomes" id="UP000460272">
    <property type="component" value="Unassembled WGS sequence"/>
</dbReference>
<gene>
    <name evidence="2" type="ORF">EAS64_01715</name>
</gene>
<accession>A0A6P2C7T8</accession>
<evidence type="ECO:0000313" key="2">
    <source>
        <dbReference type="EMBL" id="TVZ07378.1"/>
    </source>
</evidence>
<reference evidence="2 3" key="1">
    <citation type="submission" date="2018-11" db="EMBL/GenBank/DDBJ databases">
        <title>Trebonia kvetii gen.nov., sp.nov., a novel acidophilic actinobacterium, and proposal of the new actinobacterial family Treboniaceae fam. nov.</title>
        <authorList>
            <person name="Rapoport D."/>
            <person name="Sagova-Mareckova M."/>
            <person name="Sedlacek I."/>
            <person name="Provaznik J."/>
            <person name="Kralova S."/>
            <person name="Pavlinic D."/>
            <person name="Benes V."/>
            <person name="Kopecky J."/>
        </authorList>
    </citation>
    <scope>NUCLEOTIDE SEQUENCE [LARGE SCALE GENOMIC DNA]</scope>
    <source>
        <strain evidence="2 3">15Tr583</strain>
    </source>
</reference>
<dbReference type="AlphaFoldDB" id="A0A6P2C7T8"/>
<evidence type="ECO:0000313" key="3">
    <source>
        <dbReference type="Proteomes" id="UP000460272"/>
    </source>
</evidence>
<comment type="caution">
    <text evidence="2">The sequence shown here is derived from an EMBL/GenBank/DDBJ whole genome shotgun (WGS) entry which is preliminary data.</text>
</comment>
<protein>
    <recommendedName>
        <fullName evidence="4">DUF839 domain-containing protein</fullName>
    </recommendedName>
</protein>
<dbReference type="EMBL" id="RPFW01000001">
    <property type="protein sequence ID" value="TVZ07378.1"/>
    <property type="molecule type" value="Genomic_DNA"/>
</dbReference>
<feature type="region of interest" description="Disordered" evidence="1">
    <location>
        <begin position="183"/>
        <end position="203"/>
    </location>
</feature>
<organism evidence="2 3">
    <name type="scientific">Trebonia kvetii</name>
    <dbReference type="NCBI Taxonomy" id="2480626"/>
    <lineage>
        <taxon>Bacteria</taxon>
        <taxon>Bacillati</taxon>
        <taxon>Actinomycetota</taxon>
        <taxon>Actinomycetes</taxon>
        <taxon>Streptosporangiales</taxon>
        <taxon>Treboniaceae</taxon>
        <taxon>Trebonia</taxon>
    </lineage>
</organism>
<evidence type="ECO:0008006" key="4">
    <source>
        <dbReference type="Google" id="ProtNLM"/>
    </source>
</evidence>
<name>A0A6P2C7T8_9ACTN</name>
<sequence>MLPPGSGSAGATAIAGGDYPYVFNNDTVDASFGVTSRLYLKQITPWGQPQGTIPVPSGDLVTSFSSKSEGALNLSSDGKYLSFIDYVAAPDTVDVSNANTPGVIDTTNPVSAAYYRAVASLSENGKWTFTETNAYSGNNGRAAVEAKVNGKYYIYTAGNAGNGSNPQPTGVVLGAGTQIMTPSALPEADQTPGQPTPVGSFNVTQLGDKADKVGKDDNFRGLTLYNGVLYYTKGSGSNGVNTIYFLDTTGTACPGGSGLPVAGAPLPTSDIASTLTATGLASNMCVLKGFPTVLAKSATDASDYPFGIWFANPTTLYVADEGAGDNAYSSASGSYTAAAASTTAGLQKWVYNATAGQWQLAYTLQNGLGLGTPYTVPGYPTGINSVTSLPWSPATDGLRNITGRVNRDGSVTIYGVTSTVSGGGDQGADPNKLVAITDNLGATSLPASERFFTVVPARYDQVVRGVSFTPGTDHDHF</sequence>
<evidence type="ECO:0000256" key="1">
    <source>
        <dbReference type="SAM" id="MobiDB-lite"/>
    </source>
</evidence>
<keyword evidence="3" id="KW-1185">Reference proteome</keyword>